<feature type="domain" description="O-antigen ligase-related" evidence="6">
    <location>
        <begin position="212"/>
        <end position="353"/>
    </location>
</feature>
<dbReference type="RefSeq" id="WP_202826385.1">
    <property type="nucleotide sequence ID" value="NZ_JAEUXJ010000005.1"/>
</dbReference>
<dbReference type="PANTHER" id="PTHR37422">
    <property type="entry name" value="TEICHURONIC ACID BIOSYNTHESIS PROTEIN TUAE"/>
    <property type="match status" value="1"/>
</dbReference>
<dbReference type="EMBL" id="JAEUXJ010000005">
    <property type="protein sequence ID" value="MBL6456668.1"/>
    <property type="molecule type" value="Genomic_DNA"/>
</dbReference>
<feature type="transmembrane region" description="Helical" evidence="5">
    <location>
        <begin position="249"/>
        <end position="268"/>
    </location>
</feature>
<feature type="transmembrane region" description="Helical" evidence="5">
    <location>
        <begin position="370"/>
        <end position="388"/>
    </location>
</feature>
<protein>
    <submittedName>
        <fullName evidence="7">O-antigen ligase family protein</fullName>
    </submittedName>
</protein>
<dbReference type="Proteomes" id="UP000606490">
    <property type="component" value="Unassembled WGS sequence"/>
</dbReference>
<feature type="transmembrane region" description="Helical" evidence="5">
    <location>
        <begin position="110"/>
        <end position="128"/>
    </location>
</feature>
<evidence type="ECO:0000313" key="8">
    <source>
        <dbReference type="Proteomes" id="UP000606490"/>
    </source>
</evidence>
<evidence type="ECO:0000259" key="6">
    <source>
        <dbReference type="Pfam" id="PF04932"/>
    </source>
</evidence>
<evidence type="ECO:0000256" key="2">
    <source>
        <dbReference type="ARBA" id="ARBA00022692"/>
    </source>
</evidence>
<keyword evidence="4 5" id="KW-0472">Membrane</keyword>
<keyword evidence="2 5" id="KW-0812">Transmembrane</keyword>
<sequence length="444" mass="46927">MTPRAFMDEPGRASHAYAFLALLVFNAMPFIVGDQPQGVENLNPAEALKAVSTSGDATKQLILAGIYGSAMLLLLRMPFRLIGYLGVPTLLLTGWCAASALWSVDPGISIRRVVALLGVIALGSYLALRFELRRMLPLMLAVALPILLGSILLAGAMPSLGLDAEGRMRGVYAHKNHFGAFAALSLLVAVALLQAGGGSRRVRAAAWLLLPLAVGCLVAARSTSVLPVLFAALTALALARAVRSASPGTLAWIPFATGLGLVLIGLAVSNSGAIAELLGKDADASGRTLVWEFALRMIAVRPWLGYGFEAFWAGGNSPGAVFWATTHLGVPHAHNGYVQLALNAGVIGLGLFLLVLAVQAAKLAWLLRHSADRLTPFCAGFLAFFLVYNLSESLMWVGNEFLPLIFVYLVLRLNIAIRQQAEAAAALRPGPQLDFPLAPLGSRP</sequence>
<evidence type="ECO:0000256" key="5">
    <source>
        <dbReference type="SAM" id="Phobius"/>
    </source>
</evidence>
<dbReference type="Pfam" id="PF04932">
    <property type="entry name" value="Wzy_C"/>
    <property type="match status" value="1"/>
</dbReference>
<dbReference type="GO" id="GO:0016874">
    <property type="term" value="F:ligase activity"/>
    <property type="evidence" value="ECO:0007669"/>
    <property type="project" value="UniProtKB-KW"/>
</dbReference>
<evidence type="ECO:0000313" key="7">
    <source>
        <dbReference type="EMBL" id="MBL6456668.1"/>
    </source>
</evidence>
<feature type="transmembrane region" description="Helical" evidence="5">
    <location>
        <begin position="337"/>
        <end position="358"/>
    </location>
</feature>
<feature type="transmembrane region" description="Helical" evidence="5">
    <location>
        <begin position="394"/>
        <end position="411"/>
    </location>
</feature>
<dbReference type="PANTHER" id="PTHR37422:SF17">
    <property type="entry name" value="O-ANTIGEN LIGASE"/>
    <property type="match status" value="1"/>
</dbReference>
<proteinExistence type="predicted"/>
<evidence type="ECO:0000256" key="3">
    <source>
        <dbReference type="ARBA" id="ARBA00022989"/>
    </source>
</evidence>
<keyword evidence="7" id="KW-0238">DNA-binding</keyword>
<comment type="caution">
    <text evidence="7">The sequence shown here is derived from an EMBL/GenBank/DDBJ whole genome shotgun (WGS) entry which is preliminary data.</text>
</comment>
<comment type="subcellular location">
    <subcellularLocation>
        <location evidence="1">Membrane</location>
        <topology evidence="1">Multi-pass membrane protein</topology>
    </subcellularLocation>
</comment>
<evidence type="ECO:0000256" key="4">
    <source>
        <dbReference type="ARBA" id="ARBA00023136"/>
    </source>
</evidence>
<dbReference type="InterPro" id="IPR051533">
    <property type="entry name" value="WaaL-like"/>
</dbReference>
<feature type="transmembrane region" description="Helical" evidence="5">
    <location>
        <begin position="202"/>
        <end position="220"/>
    </location>
</feature>
<name>A0ABS1V8J6_9PROT</name>
<evidence type="ECO:0000256" key="1">
    <source>
        <dbReference type="ARBA" id="ARBA00004141"/>
    </source>
</evidence>
<feature type="transmembrane region" description="Helical" evidence="5">
    <location>
        <begin position="135"/>
        <end position="157"/>
    </location>
</feature>
<dbReference type="GO" id="GO:0003677">
    <property type="term" value="F:DNA binding"/>
    <property type="evidence" value="ECO:0007669"/>
    <property type="project" value="UniProtKB-KW"/>
</dbReference>
<gene>
    <name evidence="7" type="ORF">JMJ55_15135</name>
</gene>
<keyword evidence="7" id="KW-0436">Ligase</keyword>
<reference evidence="7 8" key="1">
    <citation type="submission" date="2021-01" db="EMBL/GenBank/DDBJ databases">
        <title>Belnapia mucosa sp. nov. and Belnapia arida sp. nov., isolated from the Tabernas Desert (Almeria, Spain).</title>
        <authorList>
            <person name="Molina-Menor E."/>
            <person name="Vidal-Verdu A."/>
            <person name="Calonge A."/>
            <person name="Satari L."/>
            <person name="Pereto Magraner J."/>
            <person name="Porcar Miralles M."/>
        </authorList>
    </citation>
    <scope>NUCLEOTIDE SEQUENCE [LARGE SCALE GENOMIC DNA]</scope>
    <source>
        <strain evidence="7 8">T6</strain>
    </source>
</reference>
<organism evidence="7 8">
    <name type="scientific">Belnapia mucosa</name>
    <dbReference type="NCBI Taxonomy" id="2804532"/>
    <lineage>
        <taxon>Bacteria</taxon>
        <taxon>Pseudomonadati</taxon>
        <taxon>Pseudomonadota</taxon>
        <taxon>Alphaproteobacteria</taxon>
        <taxon>Acetobacterales</taxon>
        <taxon>Roseomonadaceae</taxon>
        <taxon>Belnapia</taxon>
    </lineage>
</organism>
<accession>A0ABS1V8J6</accession>
<keyword evidence="8" id="KW-1185">Reference proteome</keyword>
<keyword evidence="3 5" id="KW-1133">Transmembrane helix</keyword>
<feature type="transmembrane region" description="Helical" evidence="5">
    <location>
        <begin position="57"/>
        <end position="75"/>
    </location>
</feature>
<feature type="transmembrane region" description="Helical" evidence="5">
    <location>
        <begin position="82"/>
        <end position="104"/>
    </location>
</feature>
<feature type="transmembrane region" description="Helical" evidence="5">
    <location>
        <begin position="177"/>
        <end position="195"/>
    </location>
</feature>
<dbReference type="InterPro" id="IPR007016">
    <property type="entry name" value="O-antigen_ligase-rel_domated"/>
</dbReference>